<feature type="compositionally biased region" description="Polar residues" evidence="1">
    <location>
        <begin position="330"/>
        <end position="340"/>
    </location>
</feature>
<feature type="region of interest" description="Disordered" evidence="1">
    <location>
        <begin position="312"/>
        <end position="418"/>
    </location>
</feature>
<feature type="compositionally biased region" description="Polar residues" evidence="1">
    <location>
        <begin position="59"/>
        <end position="77"/>
    </location>
</feature>
<proteinExistence type="predicted"/>
<accession>A0AA38UA64</accession>
<feature type="compositionally biased region" description="Polar residues" evidence="1">
    <location>
        <begin position="495"/>
        <end position="512"/>
    </location>
</feature>
<gene>
    <name evidence="2" type="ORF">F5878DRAFT_727689</name>
</gene>
<feature type="region of interest" description="Disordered" evidence="1">
    <location>
        <begin position="613"/>
        <end position="642"/>
    </location>
</feature>
<organism evidence="2 3">
    <name type="scientific">Lentinula raphanica</name>
    <dbReference type="NCBI Taxonomy" id="153919"/>
    <lineage>
        <taxon>Eukaryota</taxon>
        <taxon>Fungi</taxon>
        <taxon>Dikarya</taxon>
        <taxon>Basidiomycota</taxon>
        <taxon>Agaricomycotina</taxon>
        <taxon>Agaricomycetes</taxon>
        <taxon>Agaricomycetidae</taxon>
        <taxon>Agaricales</taxon>
        <taxon>Marasmiineae</taxon>
        <taxon>Omphalotaceae</taxon>
        <taxon>Lentinula</taxon>
    </lineage>
</organism>
<feature type="region of interest" description="Disordered" evidence="1">
    <location>
        <begin position="556"/>
        <end position="580"/>
    </location>
</feature>
<feature type="compositionally biased region" description="Polar residues" evidence="1">
    <location>
        <begin position="519"/>
        <end position="528"/>
    </location>
</feature>
<feature type="compositionally biased region" description="Polar residues" evidence="1">
    <location>
        <begin position="349"/>
        <end position="373"/>
    </location>
</feature>
<feature type="region of interest" description="Disordered" evidence="1">
    <location>
        <begin position="444"/>
        <end position="477"/>
    </location>
</feature>
<feature type="compositionally biased region" description="Basic and acidic residues" evidence="1">
    <location>
        <begin position="21"/>
        <end position="31"/>
    </location>
</feature>
<comment type="caution">
    <text evidence="2">The sequence shown here is derived from an EMBL/GenBank/DDBJ whole genome shotgun (WGS) entry which is preliminary data.</text>
</comment>
<evidence type="ECO:0000313" key="3">
    <source>
        <dbReference type="Proteomes" id="UP001163846"/>
    </source>
</evidence>
<evidence type="ECO:0000256" key="1">
    <source>
        <dbReference type="SAM" id="MobiDB-lite"/>
    </source>
</evidence>
<dbReference type="AlphaFoldDB" id="A0AA38UA64"/>
<name>A0AA38UA64_9AGAR</name>
<feature type="region of interest" description="Disordered" evidence="1">
    <location>
        <begin position="495"/>
        <end position="531"/>
    </location>
</feature>
<dbReference type="Proteomes" id="UP001163846">
    <property type="component" value="Unassembled WGS sequence"/>
</dbReference>
<keyword evidence="3" id="KW-1185">Reference proteome</keyword>
<reference evidence="2" key="1">
    <citation type="submission" date="2022-08" db="EMBL/GenBank/DDBJ databases">
        <authorList>
            <consortium name="DOE Joint Genome Institute"/>
            <person name="Min B."/>
            <person name="Riley R."/>
            <person name="Sierra-Patev S."/>
            <person name="Naranjo-Ortiz M."/>
            <person name="Looney B."/>
            <person name="Konkel Z."/>
            <person name="Slot J.C."/>
            <person name="Sakamoto Y."/>
            <person name="Steenwyk J.L."/>
            <person name="Rokas A."/>
            <person name="Carro J."/>
            <person name="Camarero S."/>
            <person name="Ferreira P."/>
            <person name="Molpeceres G."/>
            <person name="Ruiz-Duenas F.J."/>
            <person name="Serrano A."/>
            <person name="Henrissat B."/>
            <person name="Drula E."/>
            <person name="Hughes K.W."/>
            <person name="Mata J.L."/>
            <person name="Ishikawa N.K."/>
            <person name="Vargas-Isla R."/>
            <person name="Ushijima S."/>
            <person name="Smith C.A."/>
            <person name="Ahrendt S."/>
            <person name="Andreopoulos W."/>
            <person name="He G."/>
            <person name="Labutti K."/>
            <person name="Lipzen A."/>
            <person name="Ng V."/>
            <person name="Sandor L."/>
            <person name="Barry K."/>
            <person name="Martinez A.T."/>
            <person name="Xiao Y."/>
            <person name="Gibbons J.G."/>
            <person name="Terashima K."/>
            <person name="Hibbett D.S."/>
            <person name="Grigoriev I.V."/>
        </authorList>
    </citation>
    <scope>NUCLEOTIDE SEQUENCE</scope>
    <source>
        <strain evidence="2">TFB9207</strain>
    </source>
</reference>
<protein>
    <submittedName>
        <fullName evidence="2">Uncharacterized protein</fullName>
    </submittedName>
</protein>
<feature type="region of interest" description="Disordered" evidence="1">
    <location>
        <begin position="18"/>
        <end position="122"/>
    </location>
</feature>
<sequence>MPHRIADAAHIAPYLNYRTATHHEQPPEDGKQNGNRLRQTKSKKLSKQKGSSRGRELSRNTISNDDSRTSESCQSGRATRHDQSTPSDQQGLNPEIRYSDGTGIPDYPPPSFQEAMSSPPVSVCPSTTTLGIYNHPGRARQSYAPPENFHFSRSQYVNYDSDSDESLEVIEAHGDITQREGISPEGEFIGSRGRALLEDHDPPTPVDTQHKRRHMSLSPLRLFTHRPIAIQERTLSAQSASPYSFHRNTSFFRSTTSLKTVSAGSFFRLPLSAPSSVSLVKSERKATLKGKEKPAEPLDAWEVVPPTSLMSAVESLTSPPSPDSGSPSPVQTHFTFNRNPSDVVFAEPNSRSQCRAESPSRTAHSQNVSSRQRPSLYVSPNPRDPLPVSGILQNPGTSPPSPTSAPKNRIATSSPLSSQSWIARHPNLFSPVVNPLQLALDTPLPLTPVESGGESGERRSQNGGHIYFASDTNEGPPSPSVDTFIGDTVAQSRSFVTTDDSISPGTSRSSSDLIHATDQRSIPQTQRPVPSRLQVPFPSLITTAPAGPMFSEHASVRTPTRRHYPGRPLPKTPQPLPPLETTRNVVDSLYAPSKTESCIGHTFPNGLLIDLDESTESTPTGHSGTFRSELNSPTSTLRLSTYNQPTDSECTLIDMSDGSGSTEETKDAAAANSYHDLSSDLSGLQVPCLEPECSGKLGGRNSYDTTCSKLSEVLSSQALEHSRDWDSSMSPETDNSSLLGLAGLTLLQ</sequence>
<feature type="compositionally biased region" description="Polar residues" evidence="1">
    <location>
        <begin position="616"/>
        <end position="642"/>
    </location>
</feature>
<feature type="region of interest" description="Disordered" evidence="1">
    <location>
        <begin position="718"/>
        <end position="737"/>
    </location>
</feature>
<feature type="compositionally biased region" description="Pro residues" evidence="1">
    <location>
        <begin position="567"/>
        <end position="578"/>
    </location>
</feature>
<dbReference type="EMBL" id="MU806436">
    <property type="protein sequence ID" value="KAJ3835201.1"/>
    <property type="molecule type" value="Genomic_DNA"/>
</dbReference>
<evidence type="ECO:0000313" key="2">
    <source>
        <dbReference type="EMBL" id="KAJ3835201.1"/>
    </source>
</evidence>
<feature type="compositionally biased region" description="Basic residues" evidence="1">
    <location>
        <begin position="38"/>
        <end position="52"/>
    </location>
</feature>
<feature type="compositionally biased region" description="Polar residues" evidence="1">
    <location>
        <begin position="727"/>
        <end position="737"/>
    </location>
</feature>